<protein>
    <submittedName>
        <fullName evidence="2">Helix-turn-helix transcriptional regulator</fullName>
    </submittedName>
</protein>
<feature type="domain" description="HTH cro/C1-type" evidence="1">
    <location>
        <begin position="38"/>
        <end position="81"/>
    </location>
</feature>
<dbReference type="InterPro" id="IPR001387">
    <property type="entry name" value="Cro/C1-type_HTH"/>
</dbReference>
<name>A0AAE3E0T0_9FIRM</name>
<dbReference type="AlphaFoldDB" id="A0AAE3E0T0"/>
<dbReference type="Pfam" id="PF01381">
    <property type="entry name" value="HTH_3"/>
    <property type="match status" value="1"/>
</dbReference>
<accession>A0AAE3E0T0</accession>
<dbReference type="EMBL" id="JAJEQM010000017">
    <property type="protein sequence ID" value="MCC2211421.1"/>
    <property type="molecule type" value="Genomic_DNA"/>
</dbReference>
<dbReference type="RefSeq" id="WP_308456956.1">
    <property type="nucleotide sequence ID" value="NZ_JAJEQM010000017.1"/>
</dbReference>
<sequence>MKTITQELLDGLKNADDIKTFLDLHEQDFLSQSLIDYLNELMNEKNITVAQVAKNSGIGEYVYKIFNGERNAKRDTLVAISFGMHLTFEETQLLLRIAKFAILDSRDRRDGIIIYALMHGLSIFECDDLLNNDNLITLV</sequence>
<organism evidence="2 3">
    <name type="scientific">Hominilimicola fabiformis</name>
    <dbReference type="NCBI Taxonomy" id="2885356"/>
    <lineage>
        <taxon>Bacteria</taxon>
        <taxon>Bacillati</taxon>
        <taxon>Bacillota</taxon>
        <taxon>Clostridia</taxon>
        <taxon>Eubacteriales</taxon>
        <taxon>Oscillospiraceae</taxon>
        <taxon>Hominilimicola</taxon>
    </lineage>
</organism>
<proteinExistence type="predicted"/>
<comment type="caution">
    <text evidence="2">The sequence shown here is derived from an EMBL/GenBank/DDBJ whole genome shotgun (WGS) entry which is preliminary data.</text>
</comment>
<dbReference type="GO" id="GO:0003677">
    <property type="term" value="F:DNA binding"/>
    <property type="evidence" value="ECO:0007669"/>
    <property type="project" value="InterPro"/>
</dbReference>
<dbReference type="SUPFAM" id="SSF47413">
    <property type="entry name" value="lambda repressor-like DNA-binding domains"/>
    <property type="match status" value="1"/>
</dbReference>
<evidence type="ECO:0000313" key="3">
    <source>
        <dbReference type="Proteomes" id="UP001198242"/>
    </source>
</evidence>
<dbReference type="InterPro" id="IPR010982">
    <property type="entry name" value="Lambda_DNA-bd_dom_sf"/>
</dbReference>
<reference evidence="2 3" key="1">
    <citation type="submission" date="2021-10" db="EMBL/GenBank/DDBJ databases">
        <title>Anaerobic single-cell dispensing facilitates the cultivation of human gut bacteria.</title>
        <authorList>
            <person name="Afrizal A."/>
        </authorList>
    </citation>
    <scope>NUCLEOTIDE SEQUENCE [LARGE SCALE GENOMIC DNA]</scope>
    <source>
        <strain evidence="2 3">CLA-AA-H232</strain>
    </source>
</reference>
<gene>
    <name evidence="2" type="ORF">LKE05_11555</name>
</gene>
<dbReference type="PROSITE" id="PS50943">
    <property type="entry name" value="HTH_CROC1"/>
    <property type="match status" value="1"/>
</dbReference>
<dbReference type="Proteomes" id="UP001198242">
    <property type="component" value="Unassembled WGS sequence"/>
</dbReference>
<evidence type="ECO:0000313" key="2">
    <source>
        <dbReference type="EMBL" id="MCC2211421.1"/>
    </source>
</evidence>
<evidence type="ECO:0000259" key="1">
    <source>
        <dbReference type="PROSITE" id="PS50943"/>
    </source>
</evidence>
<dbReference type="Gene3D" id="1.10.260.40">
    <property type="entry name" value="lambda repressor-like DNA-binding domains"/>
    <property type="match status" value="1"/>
</dbReference>
<keyword evidence="3" id="KW-1185">Reference proteome</keyword>